<sequence length="135" mass="15431">MKKFSLLYIFVFLDGLSVASSSLFGFFFPKLFSDIFGANFQGDDLMWLKFVLLPGVAINILLMFFAITKNRPGILLSNCLRVFTTISYFFMWGDAVIIRSLLNLIIIHHVLVVTATFVLFFRKEDKGISEKINTI</sequence>
<dbReference type="EMBL" id="GU943118">
    <property type="protein sequence ID" value="ADD96062.1"/>
    <property type="molecule type" value="Genomic_DNA"/>
</dbReference>
<protein>
    <submittedName>
        <fullName evidence="2">Uncharacterized protein</fullName>
    </submittedName>
</protein>
<reference evidence="2" key="1">
    <citation type="journal article" date="2010" name="ISME J.">
        <title>Metagenome of the Mediterranean deep chlorophyll maximum studied by direct and fosmid library 454 pyrosequencing.</title>
        <authorList>
            <person name="Ghai R."/>
            <person name="Martin-Cuadrado A.B."/>
            <person name="Molto A.G."/>
            <person name="Heredia I.G."/>
            <person name="Cabrera R."/>
            <person name="Martin J."/>
            <person name="Verdu M."/>
            <person name="Deschamps P."/>
            <person name="Moreira D."/>
            <person name="Lopez-Garcia P."/>
            <person name="Mira A."/>
            <person name="Rodriguez-Valera F."/>
        </authorList>
    </citation>
    <scope>NUCLEOTIDE SEQUENCE</scope>
</reference>
<accession>D6PK11</accession>
<feature type="transmembrane region" description="Helical" evidence="1">
    <location>
        <begin position="7"/>
        <end position="27"/>
    </location>
</feature>
<evidence type="ECO:0000313" key="2">
    <source>
        <dbReference type="EMBL" id="ADD96062.1"/>
    </source>
</evidence>
<organism evidence="2">
    <name type="scientific">uncultured organism MedDCM-OCT-S04-C478</name>
    <dbReference type="NCBI Taxonomy" id="743617"/>
    <lineage>
        <taxon>unclassified sequences</taxon>
        <taxon>environmental samples</taxon>
    </lineage>
</organism>
<keyword evidence="1" id="KW-0472">Membrane</keyword>
<keyword evidence="1" id="KW-1133">Transmembrane helix</keyword>
<feature type="transmembrane region" description="Helical" evidence="1">
    <location>
        <begin position="74"/>
        <end position="91"/>
    </location>
</feature>
<dbReference type="AlphaFoldDB" id="D6PK11"/>
<proteinExistence type="predicted"/>
<evidence type="ECO:0000256" key="1">
    <source>
        <dbReference type="SAM" id="Phobius"/>
    </source>
</evidence>
<feature type="transmembrane region" description="Helical" evidence="1">
    <location>
        <begin position="97"/>
        <end position="121"/>
    </location>
</feature>
<feature type="transmembrane region" description="Helical" evidence="1">
    <location>
        <begin position="47"/>
        <end position="67"/>
    </location>
</feature>
<keyword evidence="1" id="KW-0812">Transmembrane</keyword>
<name>D6PK11_9ZZZZ</name>